<proteinExistence type="inferred from homology"/>
<dbReference type="AlphaFoldDB" id="A0A4Q4MI62"/>
<comment type="similarity">
    <text evidence="1">Belongs to the helicase family. RecQ subfamily.</text>
</comment>
<dbReference type="SUPFAM" id="SSF52540">
    <property type="entry name" value="P-loop containing nucleoside triphosphate hydrolases"/>
    <property type="match status" value="1"/>
</dbReference>
<dbReference type="CDD" id="cd17920">
    <property type="entry name" value="DEXHc_RecQ"/>
    <property type="match status" value="1"/>
</dbReference>
<evidence type="ECO:0000256" key="4">
    <source>
        <dbReference type="ARBA" id="ARBA00034617"/>
    </source>
</evidence>
<dbReference type="PANTHER" id="PTHR13710:SF154">
    <property type="entry name" value="RECQ HELICASE, PUTATIVE (AFU_ORTHOLOGUE AFUA_6G14720)-RELATED"/>
    <property type="match status" value="1"/>
</dbReference>
<dbReference type="PROSITE" id="PS51192">
    <property type="entry name" value="HELICASE_ATP_BIND_1"/>
    <property type="match status" value="1"/>
</dbReference>
<dbReference type="Gene3D" id="3.40.50.300">
    <property type="entry name" value="P-loop containing nucleotide triphosphate hydrolases"/>
    <property type="match status" value="2"/>
</dbReference>
<protein>
    <recommendedName>
        <fullName evidence="5">DNA 3'-5' helicase</fullName>
        <ecNumber evidence="5">5.6.2.4</ecNumber>
    </recommendedName>
</protein>
<dbReference type="Pfam" id="PF00271">
    <property type="entry name" value="Helicase_C"/>
    <property type="match status" value="1"/>
</dbReference>
<dbReference type="GO" id="GO:0005737">
    <property type="term" value="C:cytoplasm"/>
    <property type="evidence" value="ECO:0007669"/>
    <property type="project" value="TreeGrafter"/>
</dbReference>
<dbReference type="GO" id="GO:0009378">
    <property type="term" value="F:four-way junction helicase activity"/>
    <property type="evidence" value="ECO:0007669"/>
    <property type="project" value="TreeGrafter"/>
</dbReference>
<evidence type="ECO:0000259" key="8">
    <source>
        <dbReference type="PROSITE" id="PS51194"/>
    </source>
</evidence>
<comment type="caution">
    <text evidence="9">The sequence shown here is derived from an EMBL/GenBank/DDBJ whole genome shotgun (WGS) entry which is preliminary data.</text>
</comment>
<dbReference type="GO" id="GO:0005694">
    <property type="term" value="C:chromosome"/>
    <property type="evidence" value="ECO:0007669"/>
    <property type="project" value="TreeGrafter"/>
</dbReference>
<dbReference type="SMART" id="SM00487">
    <property type="entry name" value="DEXDc"/>
    <property type="match status" value="1"/>
</dbReference>
<feature type="domain" description="Helicase ATP-binding" evidence="7">
    <location>
        <begin position="194"/>
        <end position="353"/>
    </location>
</feature>
<dbReference type="Proteomes" id="UP000291422">
    <property type="component" value="Unassembled WGS sequence"/>
</dbReference>
<keyword evidence="2" id="KW-0547">Nucleotide-binding</keyword>
<evidence type="ECO:0000259" key="7">
    <source>
        <dbReference type="PROSITE" id="PS51192"/>
    </source>
</evidence>
<evidence type="ECO:0000256" key="6">
    <source>
        <dbReference type="SAM" id="MobiDB-lite"/>
    </source>
</evidence>
<feature type="domain" description="Helicase C-terminal" evidence="8">
    <location>
        <begin position="381"/>
        <end position="537"/>
    </location>
</feature>
<dbReference type="GO" id="GO:0043138">
    <property type="term" value="F:3'-5' DNA helicase activity"/>
    <property type="evidence" value="ECO:0007669"/>
    <property type="project" value="UniProtKB-EC"/>
</dbReference>
<dbReference type="GO" id="GO:0005524">
    <property type="term" value="F:ATP binding"/>
    <property type="evidence" value="ECO:0007669"/>
    <property type="project" value="UniProtKB-KW"/>
</dbReference>
<dbReference type="PROSITE" id="PS51194">
    <property type="entry name" value="HELICASE_CTER"/>
    <property type="match status" value="1"/>
</dbReference>
<dbReference type="PANTHER" id="PTHR13710">
    <property type="entry name" value="DNA HELICASE RECQ FAMILY MEMBER"/>
    <property type="match status" value="1"/>
</dbReference>
<accession>A0A4Q4MI62</accession>
<dbReference type="EMBL" id="PDXD01000275">
    <property type="protein sequence ID" value="RYN51999.1"/>
    <property type="molecule type" value="Genomic_DNA"/>
</dbReference>
<keyword evidence="3" id="KW-0067">ATP-binding</keyword>
<dbReference type="EC" id="5.6.2.4" evidence="5"/>
<dbReference type="InterPro" id="IPR011545">
    <property type="entry name" value="DEAD/DEAH_box_helicase_dom"/>
</dbReference>
<reference evidence="10" key="1">
    <citation type="journal article" date="2019" name="bioRxiv">
        <title>Genomics, evolutionary history and diagnostics of the Alternaria alternata species group including apple and Asian pear pathotypes.</title>
        <authorList>
            <person name="Armitage A.D."/>
            <person name="Cockerton H.M."/>
            <person name="Sreenivasaprasad S."/>
            <person name="Woodhall J.W."/>
            <person name="Lane C.R."/>
            <person name="Harrison R.J."/>
            <person name="Clarkson J.P."/>
        </authorList>
    </citation>
    <scope>NUCLEOTIDE SEQUENCE [LARGE SCALE GENOMIC DNA]</scope>
    <source>
        <strain evidence="10">FERA 1177</strain>
    </source>
</reference>
<evidence type="ECO:0000256" key="1">
    <source>
        <dbReference type="ARBA" id="ARBA00005446"/>
    </source>
</evidence>
<dbReference type="GO" id="GO:0003676">
    <property type="term" value="F:nucleic acid binding"/>
    <property type="evidence" value="ECO:0007669"/>
    <property type="project" value="InterPro"/>
</dbReference>
<evidence type="ECO:0000313" key="10">
    <source>
        <dbReference type="Proteomes" id="UP000291422"/>
    </source>
</evidence>
<name>A0A4Q4MI62_ALTAL</name>
<dbReference type="InterPro" id="IPR014001">
    <property type="entry name" value="Helicase_ATP-bd"/>
</dbReference>
<evidence type="ECO:0000256" key="2">
    <source>
        <dbReference type="ARBA" id="ARBA00022741"/>
    </source>
</evidence>
<dbReference type="GO" id="GO:0000724">
    <property type="term" value="P:double-strand break repair via homologous recombination"/>
    <property type="evidence" value="ECO:0007669"/>
    <property type="project" value="TreeGrafter"/>
</dbReference>
<evidence type="ECO:0000256" key="3">
    <source>
        <dbReference type="ARBA" id="ARBA00022840"/>
    </source>
</evidence>
<organism evidence="9 10">
    <name type="scientific">Alternaria alternata</name>
    <name type="common">Alternaria rot fungus</name>
    <name type="synonym">Torula alternata</name>
    <dbReference type="NCBI Taxonomy" id="5599"/>
    <lineage>
        <taxon>Eukaryota</taxon>
        <taxon>Fungi</taxon>
        <taxon>Dikarya</taxon>
        <taxon>Ascomycota</taxon>
        <taxon>Pezizomycotina</taxon>
        <taxon>Dothideomycetes</taxon>
        <taxon>Pleosporomycetidae</taxon>
        <taxon>Pleosporales</taxon>
        <taxon>Pleosporineae</taxon>
        <taxon>Pleosporaceae</taxon>
        <taxon>Alternaria</taxon>
        <taxon>Alternaria sect. Alternaria</taxon>
        <taxon>Alternaria alternata complex</taxon>
    </lineage>
</organism>
<feature type="compositionally biased region" description="Basic and acidic residues" evidence="6">
    <location>
        <begin position="544"/>
        <end position="561"/>
    </location>
</feature>
<dbReference type="VEuPathDB" id="FungiDB:CC77DRAFT_1068075"/>
<feature type="compositionally biased region" description="Acidic residues" evidence="6">
    <location>
        <begin position="562"/>
        <end position="584"/>
    </location>
</feature>
<comment type="catalytic activity">
    <reaction evidence="4">
        <text>Couples ATP hydrolysis with the unwinding of duplex DNA by translocating in the 3'-5' direction.</text>
        <dbReference type="EC" id="5.6.2.4"/>
    </reaction>
</comment>
<evidence type="ECO:0000313" key="9">
    <source>
        <dbReference type="EMBL" id="RYN51999.1"/>
    </source>
</evidence>
<dbReference type="InterPro" id="IPR001650">
    <property type="entry name" value="Helicase_C-like"/>
</dbReference>
<sequence length="783" mass="89345">MVWEKEAVSSHMWPADPNGRKWTSERFREVLKRESRVGLGQEVTIAAYREIAIGISRRFLRGATAFKTEEGDENDEWKEENMGAAIADEQAGHTAHIAGMIYARGIMEQAGVVADRRQQFRESSTEWHRFLGFCEEEKEETRSKKRKRAPFESEADEARIDRWGRLRKMDTTAQLKRMMGKTAEFRGVQQEAMAAIVAGESPIVAVMPTGGGKSLLFMLPAWAEQGGTTVVVIPLIALRGDMMRRCKLLGISCASWEGRRPPDAAAVVLVTPESAVGEEFATFLNRLRATRQLDRIVIDECHIVLNRRYTFRKQMQQLGRLVAAETQIVMLTATLPPSEEDELFQRMHFKREQVKIFRARTTRTNVAYQVIRIEEASKKKEVEAVVVKTARRKVRQYRAGKVVIYGNSVPKVKQLAEQLGCNAYYHDAVGKAGMLADFMAGKQQVIVATSALGMGVDIPDIRCIIHIDWPWTILDYAQESGRAGRDGMPSEAIIIGQEGSQRASEDKQSEAEQRLVQLYAEGDGTAARCRRRVLDEYLDGREGREGCEEGEEKCDACRGPEEEMEGEETEEDRGEASSDDEDMGVVETEREERQRVFRQQEQERQGPRQTFIQQRQQEFSDVEWLRRQLAWWANRCGICEAAGDGPSEHDVRRCWRQESRDTREAIKTIEEQIKFESYSGCFWCGVPQEICNRWERNSYGRYQRTKDRDCQYRGVLIGGLIGVALGRAETGEQWRVRLEEFGVDNSERGETLIEFLGKKRALETVESNNLVGEFCWITRLIAE</sequence>
<feature type="region of interest" description="Disordered" evidence="6">
    <location>
        <begin position="544"/>
        <end position="611"/>
    </location>
</feature>
<evidence type="ECO:0000256" key="5">
    <source>
        <dbReference type="ARBA" id="ARBA00034808"/>
    </source>
</evidence>
<gene>
    <name evidence="9" type="ORF">AA0117_g13382</name>
</gene>
<dbReference type="Pfam" id="PF00270">
    <property type="entry name" value="DEAD"/>
    <property type="match status" value="1"/>
</dbReference>
<dbReference type="SMART" id="SM00490">
    <property type="entry name" value="HELICc"/>
    <property type="match status" value="1"/>
</dbReference>
<feature type="compositionally biased region" description="Basic and acidic residues" evidence="6">
    <location>
        <begin position="587"/>
        <end position="606"/>
    </location>
</feature>
<dbReference type="InterPro" id="IPR027417">
    <property type="entry name" value="P-loop_NTPase"/>
</dbReference>